<evidence type="ECO:0000256" key="1">
    <source>
        <dbReference type="ARBA" id="ARBA00005711"/>
    </source>
</evidence>
<dbReference type="InterPro" id="IPR005516">
    <property type="entry name" value="Remorin_C"/>
</dbReference>
<feature type="compositionally biased region" description="Low complexity" evidence="2">
    <location>
        <begin position="386"/>
        <end position="397"/>
    </location>
</feature>
<evidence type="ECO:0000259" key="3">
    <source>
        <dbReference type="Pfam" id="PF03763"/>
    </source>
</evidence>
<dbReference type="Proteomes" id="UP001497444">
    <property type="component" value="Chromosome 4"/>
</dbReference>
<feature type="region of interest" description="Disordered" evidence="2">
    <location>
        <begin position="239"/>
        <end position="261"/>
    </location>
</feature>
<dbReference type="Pfam" id="PF03763">
    <property type="entry name" value="Remorin_C"/>
    <property type="match status" value="1"/>
</dbReference>
<feature type="region of interest" description="Disordered" evidence="2">
    <location>
        <begin position="310"/>
        <end position="402"/>
    </location>
</feature>
<feature type="domain" description="Remorin C-terminal" evidence="3">
    <location>
        <begin position="457"/>
        <end position="559"/>
    </location>
</feature>
<comment type="similarity">
    <text evidence="1">Belongs to the remorin family.</text>
</comment>
<reference evidence="4" key="1">
    <citation type="submission" date="2024-02" db="EMBL/GenBank/DDBJ databases">
        <authorList>
            <consortium name="ELIXIR-Norway"/>
            <consortium name="Elixir Norway"/>
        </authorList>
    </citation>
    <scope>NUCLEOTIDE SEQUENCE</scope>
</reference>
<feature type="region of interest" description="Disordered" evidence="2">
    <location>
        <begin position="1"/>
        <end position="21"/>
    </location>
</feature>
<evidence type="ECO:0000256" key="2">
    <source>
        <dbReference type="SAM" id="MobiDB-lite"/>
    </source>
</evidence>
<name>A0ABP0WXS0_9BRYO</name>
<protein>
    <recommendedName>
        <fullName evidence="3">Remorin C-terminal domain-containing protein</fullName>
    </recommendedName>
</protein>
<feature type="compositionally biased region" description="Low complexity" evidence="2">
    <location>
        <begin position="189"/>
        <end position="201"/>
    </location>
</feature>
<feature type="compositionally biased region" description="Polar residues" evidence="2">
    <location>
        <begin position="355"/>
        <end position="374"/>
    </location>
</feature>
<proteinExistence type="inferred from homology"/>
<dbReference type="EMBL" id="OZ020099">
    <property type="protein sequence ID" value="CAK9271658.1"/>
    <property type="molecule type" value="Genomic_DNA"/>
</dbReference>
<keyword evidence="5" id="KW-1185">Reference proteome</keyword>
<accession>A0ABP0WXS0</accession>
<evidence type="ECO:0000313" key="5">
    <source>
        <dbReference type="Proteomes" id="UP001497444"/>
    </source>
</evidence>
<evidence type="ECO:0000313" key="4">
    <source>
        <dbReference type="EMBL" id="CAK9271658.1"/>
    </source>
</evidence>
<feature type="region of interest" description="Disordered" evidence="2">
    <location>
        <begin position="185"/>
        <end position="227"/>
    </location>
</feature>
<organism evidence="4 5">
    <name type="scientific">Sphagnum jensenii</name>
    <dbReference type="NCBI Taxonomy" id="128206"/>
    <lineage>
        <taxon>Eukaryota</taxon>
        <taxon>Viridiplantae</taxon>
        <taxon>Streptophyta</taxon>
        <taxon>Embryophyta</taxon>
        <taxon>Bryophyta</taxon>
        <taxon>Sphagnophytina</taxon>
        <taxon>Sphagnopsida</taxon>
        <taxon>Sphagnales</taxon>
        <taxon>Sphagnaceae</taxon>
        <taxon>Sphagnum</taxon>
    </lineage>
</organism>
<dbReference type="PANTHER" id="PTHR31471">
    <property type="entry name" value="OS02G0116800 PROTEIN"/>
    <property type="match status" value="1"/>
</dbReference>
<dbReference type="PANTHER" id="PTHR31471:SF1">
    <property type="entry name" value="OS12G0613600 PROTEIN"/>
    <property type="match status" value="1"/>
</dbReference>
<gene>
    <name evidence="4" type="ORF">CSSPJE1EN1_LOCUS17136</name>
</gene>
<sequence>MLDQTVPFESIQSPSSIDHKGSELTVMKNKGGSGIVSGAGQATMQQQAGSIFSFNSPYVLRVTTDAEGYNYDNNFDKISTGSFDFNRASAHRAVVGPLLKPAPSKWDDAEKWLSAASDQLPGSVKVRSKSKSGPLQAHVVANQAGVMLSKKVLLSNLSGGGHQSGTQNGTATQTSKVMNVVTDHCACDPSSSSSSSSSPSSGKTSGERGDRLSVQPGHKNYLGGRTKKVDGSAAKYITSEGSEVRGGGPRAHSACKPTGTPMPSAEAVDLYPLHDLYGHDHSDAKEGSMSPDATDDKFLKPALRTAKPISESPTVLNPMDTSTAVTSSPGGTNTQGAVSTRDMGTEMTPIASVEPSRTATPMQATSPNLGSPINSRPPSPDRVIVPSSTPNASPATSKVLSGKELQAKTRQEILALGTQLGKANITAWATKDEEEVDAAKVPKAGVELEEVRKNLLASRAAAWEEAEQAKYTARYKREEVKIQAWENREKAKAEAEMRRMEVKVERMWSLANEKLMNKLAAAHQRAEDLRAASEARRSEQIAKITSQAEHIRGTGKMPSTFFNWNCHF</sequence>
<feature type="compositionally biased region" description="Polar residues" evidence="2">
    <location>
        <begin position="311"/>
        <end position="338"/>
    </location>
</feature>